<dbReference type="PRINTS" id="PR00119">
    <property type="entry name" value="CATATPASE"/>
</dbReference>
<dbReference type="Pfam" id="PF00702">
    <property type="entry name" value="Hydrolase"/>
    <property type="match status" value="1"/>
</dbReference>
<dbReference type="Proteomes" id="UP000198841">
    <property type="component" value="Unassembled WGS sequence"/>
</dbReference>
<dbReference type="InterPro" id="IPR051014">
    <property type="entry name" value="Cation_Transport_ATPase_IB"/>
</dbReference>
<dbReference type="PANTHER" id="PTHR48085:SF5">
    <property type="entry name" value="CADMIUM_ZINC-TRANSPORTING ATPASE HMA4-RELATED"/>
    <property type="match status" value="1"/>
</dbReference>
<dbReference type="NCBIfam" id="TIGR01494">
    <property type="entry name" value="ATPase_P-type"/>
    <property type="match status" value="1"/>
</dbReference>
<dbReference type="NCBIfam" id="TIGR01525">
    <property type="entry name" value="ATPase-IB_hvy"/>
    <property type="match status" value="1"/>
</dbReference>
<dbReference type="InterPro" id="IPR044492">
    <property type="entry name" value="P_typ_ATPase_HD_dom"/>
</dbReference>
<keyword evidence="4 10" id="KW-0479">Metal-binding</keyword>
<dbReference type="Gene3D" id="3.40.1110.10">
    <property type="entry name" value="Calcium-transporting ATPase, cytoplasmic domain N"/>
    <property type="match status" value="1"/>
</dbReference>
<keyword evidence="3 10" id="KW-0812">Transmembrane</keyword>
<reference evidence="12 13" key="1">
    <citation type="submission" date="2016-10" db="EMBL/GenBank/DDBJ databases">
        <authorList>
            <person name="Varghese N."/>
            <person name="Submissions S."/>
        </authorList>
    </citation>
    <scope>NUCLEOTIDE SEQUENCE [LARGE SCALE GENOMIC DNA]</scope>
    <source>
        <strain evidence="12 13">YR512</strain>
    </source>
</reference>
<dbReference type="SUPFAM" id="SSF56784">
    <property type="entry name" value="HAD-like"/>
    <property type="match status" value="1"/>
</dbReference>
<evidence type="ECO:0000256" key="7">
    <source>
        <dbReference type="ARBA" id="ARBA00023136"/>
    </source>
</evidence>
<feature type="transmembrane region" description="Helical" evidence="10">
    <location>
        <begin position="93"/>
        <end position="115"/>
    </location>
</feature>
<feature type="transmembrane region" description="Helical" evidence="10">
    <location>
        <begin position="259"/>
        <end position="278"/>
    </location>
</feature>
<keyword evidence="10" id="KW-0067">ATP-binding</keyword>
<evidence type="ECO:0000256" key="4">
    <source>
        <dbReference type="ARBA" id="ARBA00022723"/>
    </source>
</evidence>
<dbReference type="Gene3D" id="3.40.50.1000">
    <property type="entry name" value="HAD superfamily/HAD-like"/>
    <property type="match status" value="1"/>
</dbReference>
<dbReference type="NCBIfam" id="TIGR01512">
    <property type="entry name" value="ATPase-IB2_Cd"/>
    <property type="match status" value="1"/>
</dbReference>
<sequence>MICCLSSLSTCVANLELKVKKNIIFRSGSNDLFKPIAGFSILLLTAWSMQILSIRFSQLLFIFFVLFALWPVARKAWRKSLEGNIFSMETLMSFASLGALMINAVHEAAVVLWLFHIGESLEHYATQRARAGVSSLMAIMPETVMLLDDGILRAVPVSQLKPGDEIEIAPGGRLPADAILQDSMAAFDESALTGESLPVEYAKGQQIYAGSVIVDRVCRFIVTSEQGCNAIDRILKLIDEADAHKSPTERFIDVFSRTYTPIIALLSMMVMIIPPFFYDQPWDMWFYRGLAVMLIGCPCALVISVPAAITSGLAAAARRGILIKGGAALEKLAEIKVIAMDKTGTLTEGRPTVVCVITDKPDDEDRVLSLAAGVEEGSSHPLAQAIIRQARKRFNDYPIAGNRQALSGQGVKGDIDGRDVNVMAPTFAPPFAPDSILQGETERLQDAGLTVVVVALENVPLGIIALQDTLRVDAKKTIQALTAMNVDSLMLTGDNPRAAAAIAGQLGMKYQAGLLPRHKVEAVYLQQIAAPTAMVGDGINDAPALRAADIGIAMSGGTDVALETADVALTHDRLAGLPELLHLARRTRTIIGQNVTISIGLKIIFLLTSMLGVTGLWVAILADSGATVVVTFNALRLLRTEKTLPQMILKENS</sequence>
<name>A0A1I3YGP6_9GAMM</name>
<dbReference type="PROSITE" id="PS00154">
    <property type="entry name" value="ATPASE_E1_E2"/>
    <property type="match status" value="1"/>
</dbReference>
<dbReference type="EC" id="7.2.2.12" evidence="8"/>
<dbReference type="InterPro" id="IPR018303">
    <property type="entry name" value="ATPase_P-typ_P_site"/>
</dbReference>
<evidence type="ECO:0000256" key="1">
    <source>
        <dbReference type="ARBA" id="ARBA00004370"/>
    </source>
</evidence>
<evidence type="ECO:0000256" key="8">
    <source>
        <dbReference type="ARBA" id="ARBA00039097"/>
    </source>
</evidence>
<dbReference type="Pfam" id="PF00122">
    <property type="entry name" value="E1-E2_ATPase"/>
    <property type="match status" value="1"/>
</dbReference>
<evidence type="ECO:0000256" key="6">
    <source>
        <dbReference type="ARBA" id="ARBA00022989"/>
    </source>
</evidence>
<keyword evidence="13" id="KW-1185">Reference proteome</keyword>
<organism evidence="12 13">
    <name type="scientific">Candidatus Pantoea symbiotica</name>
    <dbReference type="NCBI Taxonomy" id="1884370"/>
    <lineage>
        <taxon>Bacteria</taxon>
        <taxon>Pseudomonadati</taxon>
        <taxon>Pseudomonadota</taxon>
        <taxon>Gammaproteobacteria</taxon>
        <taxon>Enterobacterales</taxon>
        <taxon>Erwiniaceae</taxon>
        <taxon>Pantoea</taxon>
    </lineage>
</organism>
<evidence type="ECO:0000256" key="3">
    <source>
        <dbReference type="ARBA" id="ARBA00022692"/>
    </source>
</evidence>
<comment type="similarity">
    <text evidence="2 10">Belongs to the cation transport ATPase (P-type) (TC 3.A.3) family. Type IB subfamily.</text>
</comment>
<evidence type="ECO:0000256" key="5">
    <source>
        <dbReference type="ARBA" id="ARBA00022967"/>
    </source>
</evidence>
<dbReference type="EMBL" id="FOSD01000006">
    <property type="protein sequence ID" value="SFK30529.1"/>
    <property type="molecule type" value="Genomic_DNA"/>
</dbReference>
<feature type="transmembrane region" description="Helical" evidence="10">
    <location>
        <begin position="616"/>
        <end position="638"/>
    </location>
</feature>
<comment type="caution">
    <text evidence="12">The sequence shown here is derived from an EMBL/GenBank/DDBJ whole genome shotgun (WGS) entry which is preliminary data.</text>
</comment>
<keyword evidence="7 10" id="KW-0472">Membrane</keyword>
<dbReference type="InterPro" id="IPR023298">
    <property type="entry name" value="ATPase_P-typ_TM_dom_sf"/>
</dbReference>
<dbReference type="SUPFAM" id="SSF81653">
    <property type="entry name" value="Calcium ATPase, transduction domain A"/>
    <property type="match status" value="1"/>
</dbReference>
<dbReference type="InterPro" id="IPR023214">
    <property type="entry name" value="HAD_sf"/>
</dbReference>
<proteinExistence type="inferred from homology"/>
<evidence type="ECO:0000313" key="12">
    <source>
        <dbReference type="EMBL" id="SFK30529.1"/>
    </source>
</evidence>
<evidence type="ECO:0000256" key="10">
    <source>
        <dbReference type="RuleBase" id="RU362081"/>
    </source>
</evidence>
<dbReference type="InterPro" id="IPR059000">
    <property type="entry name" value="ATPase_P-type_domA"/>
</dbReference>
<dbReference type="PANTHER" id="PTHR48085">
    <property type="entry name" value="CADMIUM/ZINC-TRANSPORTING ATPASE HMA2-RELATED"/>
    <property type="match status" value="1"/>
</dbReference>
<keyword evidence="10" id="KW-1003">Cell membrane</keyword>
<dbReference type="SFLD" id="SFLDS00003">
    <property type="entry name" value="Haloacid_Dehalogenase"/>
    <property type="match status" value="1"/>
</dbReference>
<gene>
    <name evidence="12" type="ORF">SAMN05518863_10643</name>
</gene>
<feature type="domain" description="P-type ATPase A" evidence="11">
    <location>
        <begin position="140"/>
        <end position="238"/>
    </location>
</feature>
<comment type="subcellular location">
    <subcellularLocation>
        <location evidence="10">Cell membrane</location>
    </subcellularLocation>
    <subcellularLocation>
        <location evidence="1">Membrane</location>
    </subcellularLocation>
</comment>
<dbReference type="Gene3D" id="2.70.150.10">
    <property type="entry name" value="Calcium-transporting ATPase, cytoplasmic transduction domain A"/>
    <property type="match status" value="1"/>
</dbReference>
<protein>
    <recommendedName>
        <fullName evidence="8">P-type Zn(2+) transporter</fullName>
        <ecNumber evidence="8">7.2.2.12</ecNumber>
    </recommendedName>
</protein>
<dbReference type="InterPro" id="IPR008250">
    <property type="entry name" value="ATPase_P-typ_transduc_dom_A_sf"/>
</dbReference>
<accession>A0A1I3YGP6</accession>
<feature type="transmembrane region" description="Helical" evidence="10">
    <location>
        <begin position="56"/>
        <end position="73"/>
    </location>
</feature>
<evidence type="ECO:0000256" key="2">
    <source>
        <dbReference type="ARBA" id="ARBA00006024"/>
    </source>
</evidence>
<evidence type="ECO:0000256" key="9">
    <source>
        <dbReference type="ARBA" id="ARBA00047308"/>
    </source>
</evidence>
<dbReference type="SFLD" id="SFLDG00002">
    <property type="entry name" value="C1.7:_P-type_atpase_like"/>
    <property type="match status" value="1"/>
</dbReference>
<dbReference type="InterPro" id="IPR036412">
    <property type="entry name" value="HAD-like_sf"/>
</dbReference>
<keyword evidence="10" id="KW-0547">Nucleotide-binding</keyword>
<dbReference type="SFLD" id="SFLDF00027">
    <property type="entry name" value="p-type_atpase"/>
    <property type="match status" value="1"/>
</dbReference>
<dbReference type="InterPro" id="IPR023299">
    <property type="entry name" value="ATPase_P-typ_cyto_dom_N"/>
</dbReference>
<feature type="transmembrane region" description="Helical" evidence="10">
    <location>
        <begin position="290"/>
        <end position="316"/>
    </location>
</feature>
<feature type="transmembrane region" description="Helical" evidence="10">
    <location>
        <begin position="590"/>
        <end position="610"/>
    </location>
</feature>
<comment type="catalytic activity">
    <reaction evidence="9">
        <text>Zn(2+)(in) + ATP + H2O = Zn(2+)(out) + ADP + phosphate + H(+)</text>
        <dbReference type="Rhea" id="RHEA:20621"/>
        <dbReference type="ChEBI" id="CHEBI:15377"/>
        <dbReference type="ChEBI" id="CHEBI:15378"/>
        <dbReference type="ChEBI" id="CHEBI:29105"/>
        <dbReference type="ChEBI" id="CHEBI:30616"/>
        <dbReference type="ChEBI" id="CHEBI:43474"/>
        <dbReference type="ChEBI" id="CHEBI:456216"/>
        <dbReference type="EC" id="7.2.2.12"/>
    </reaction>
</comment>
<keyword evidence="6 10" id="KW-1133">Transmembrane helix</keyword>
<evidence type="ECO:0000313" key="13">
    <source>
        <dbReference type="Proteomes" id="UP000198841"/>
    </source>
</evidence>
<dbReference type="SUPFAM" id="SSF81665">
    <property type="entry name" value="Calcium ATPase, transmembrane domain M"/>
    <property type="match status" value="1"/>
</dbReference>
<evidence type="ECO:0000259" key="11">
    <source>
        <dbReference type="Pfam" id="PF00122"/>
    </source>
</evidence>
<dbReference type="InterPro" id="IPR027256">
    <property type="entry name" value="P-typ_ATPase_IB"/>
</dbReference>
<keyword evidence="5" id="KW-1278">Translocase</keyword>
<dbReference type="InterPro" id="IPR001757">
    <property type="entry name" value="P_typ_ATPase"/>
</dbReference>